<dbReference type="EMBL" id="FXUA01000001">
    <property type="protein sequence ID" value="SMP07937.1"/>
    <property type="molecule type" value="Genomic_DNA"/>
</dbReference>
<keyword evidence="2" id="KW-0472">Membrane</keyword>
<evidence type="ECO:0000256" key="1">
    <source>
        <dbReference type="SAM" id="MobiDB-lite"/>
    </source>
</evidence>
<reference evidence="3 4" key="1">
    <citation type="submission" date="2017-05" db="EMBL/GenBank/DDBJ databases">
        <authorList>
            <person name="Varghese N."/>
            <person name="Submissions S."/>
        </authorList>
    </citation>
    <scope>NUCLEOTIDE SEQUENCE [LARGE SCALE GENOMIC DNA]</scope>
    <source>
        <strain evidence="3 4">DSM 15360</strain>
    </source>
</reference>
<feature type="compositionally biased region" description="Basic and acidic residues" evidence="1">
    <location>
        <begin position="491"/>
        <end position="505"/>
    </location>
</feature>
<keyword evidence="4" id="KW-1185">Reference proteome</keyword>
<dbReference type="Proteomes" id="UP001157915">
    <property type="component" value="Unassembled WGS sequence"/>
</dbReference>
<evidence type="ECO:0000313" key="3">
    <source>
        <dbReference type="EMBL" id="SMP07937.1"/>
    </source>
</evidence>
<evidence type="ECO:0000256" key="2">
    <source>
        <dbReference type="SAM" id="Phobius"/>
    </source>
</evidence>
<gene>
    <name evidence="3" type="ORF">SAMN06265367_101668</name>
</gene>
<accession>A0ABY1NHK4</accession>
<feature type="transmembrane region" description="Helical" evidence="2">
    <location>
        <begin position="15"/>
        <end position="36"/>
    </location>
</feature>
<evidence type="ECO:0000313" key="4">
    <source>
        <dbReference type="Proteomes" id="UP001157915"/>
    </source>
</evidence>
<protein>
    <recommendedName>
        <fullName evidence="5">Tryptophan-rich sensory protein</fullName>
    </recommendedName>
</protein>
<dbReference type="RefSeq" id="WP_283411598.1">
    <property type="nucleotide sequence ID" value="NZ_FXUA01000001.1"/>
</dbReference>
<feature type="region of interest" description="Disordered" evidence="1">
    <location>
        <begin position="491"/>
        <end position="513"/>
    </location>
</feature>
<name>A0ABY1NHK4_9BACT</name>
<organism evidence="3 4">
    <name type="scientific">Algoriphagus winogradskyi</name>
    <dbReference type="NCBI Taxonomy" id="237017"/>
    <lineage>
        <taxon>Bacteria</taxon>
        <taxon>Pseudomonadati</taxon>
        <taxon>Bacteroidota</taxon>
        <taxon>Cytophagia</taxon>
        <taxon>Cytophagales</taxon>
        <taxon>Cyclobacteriaceae</taxon>
        <taxon>Algoriphagus</taxon>
    </lineage>
</organism>
<feature type="transmembrane region" description="Helical" evidence="2">
    <location>
        <begin position="120"/>
        <end position="140"/>
    </location>
</feature>
<proteinExistence type="predicted"/>
<comment type="caution">
    <text evidence="3">The sequence shown here is derived from an EMBL/GenBank/DDBJ whole genome shotgun (WGS) entry which is preliminary data.</text>
</comment>
<keyword evidence="2" id="KW-1133">Transmembrane helix</keyword>
<sequence length="722" mass="81716">MSKIERYIANIERQLFLQVGLKALLSGFALAVFSMIFTPSIFAISVIGVIGFFVFGYFLGLFQPKRTQALRLLHDSFPDLEFSLELLSKPSKNSAEQLQWERVNATFQGGAIQVWYKNTWPFLSAVLLIFAVYGLSLLSLPTENSSKTQVKSEDKLEVNSVANLPVDMGSVEISIAPPAYTGLPNTLQSELSVKTIINSDIKWVVEMVNAKDISLELINSNGKSLPFTKSGEQFILQDKVIGSGIYALQAKRDEKVVYESDYFPMEAIDDLAPVIQPSEKELYKYHFTKDPQVMQVKAKVSDDFKIKEVYLVATLARGSGENVKFRENRISIPKQNFKSDELAVTLDLNSFDFQPGDELYYYWAAMDNRLPEPNFSRSDTYFLNYVDSTGVEEQDLIGMAIHVMPEYFRSQRQIIIDTENLIATQKSMSEKEFNSASNLIGSDQKLLRMRYGQYLGEENSETNNGSEPVDFLAGHDHDHPHEAGVVNLVAEPEKEKSGSESKKAETNNLEDGMGGLMSAFLNKTQTSTKAKMDENSSMSLLKMALEEMWESELHLRLFEPEKALPFQHKALEYLKSVQQKSRAYVKRTGFDPPPIKEEEKRLTGELDDLKDQIEIEQIAMESRLAPLASQVLGLLPKQQLSAVDKALVQKFGELWTARMNYSGLQDWSVLLQLQELNSGKISKEGKKELFQKLYPLIARREGVNASFLKQKELEKAFWSKLQ</sequence>
<keyword evidence="2" id="KW-0812">Transmembrane</keyword>
<feature type="transmembrane region" description="Helical" evidence="2">
    <location>
        <begin position="42"/>
        <end position="62"/>
    </location>
</feature>
<evidence type="ECO:0008006" key="5">
    <source>
        <dbReference type="Google" id="ProtNLM"/>
    </source>
</evidence>